<gene>
    <name evidence="1" type="ORF">GMARGA_LOCUS16500</name>
</gene>
<keyword evidence="2" id="KW-1185">Reference proteome</keyword>
<evidence type="ECO:0000313" key="2">
    <source>
        <dbReference type="Proteomes" id="UP000789901"/>
    </source>
</evidence>
<dbReference type="Proteomes" id="UP000789901">
    <property type="component" value="Unassembled WGS sequence"/>
</dbReference>
<reference evidence="1 2" key="1">
    <citation type="submission" date="2021-06" db="EMBL/GenBank/DDBJ databases">
        <authorList>
            <person name="Kallberg Y."/>
            <person name="Tangrot J."/>
            <person name="Rosling A."/>
        </authorList>
    </citation>
    <scope>NUCLEOTIDE SEQUENCE [LARGE SCALE GENOMIC DNA]</scope>
    <source>
        <strain evidence="1 2">120-4 pot B 10/14</strain>
    </source>
</reference>
<evidence type="ECO:0000313" key="1">
    <source>
        <dbReference type="EMBL" id="CAG8751967.1"/>
    </source>
</evidence>
<proteinExistence type="predicted"/>
<sequence>METNPINSNNSTSGRPLTGVWKHFKRGVSKGDGALKLLNLGYKVPSHEVLFGYLLDVKEAKVINKVDRILEYTTNPTI</sequence>
<protein>
    <submittedName>
        <fullName evidence="1">19341_t:CDS:1</fullName>
    </submittedName>
</protein>
<name>A0ABN7VB07_GIGMA</name>
<comment type="caution">
    <text evidence="1">The sequence shown here is derived from an EMBL/GenBank/DDBJ whole genome shotgun (WGS) entry which is preliminary data.</text>
</comment>
<dbReference type="EMBL" id="CAJVQB010011988">
    <property type="protein sequence ID" value="CAG8751967.1"/>
    <property type="molecule type" value="Genomic_DNA"/>
</dbReference>
<organism evidence="1 2">
    <name type="scientific">Gigaspora margarita</name>
    <dbReference type="NCBI Taxonomy" id="4874"/>
    <lineage>
        <taxon>Eukaryota</taxon>
        <taxon>Fungi</taxon>
        <taxon>Fungi incertae sedis</taxon>
        <taxon>Mucoromycota</taxon>
        <taxon>Glomeromycotina</taxon>
        <taxon>Glomeromycetes</taxon>
        <taxon>Diversisporales</taxon>
        <taxon>Gigasporaceae</taxon>
        <taxon>Gigaspora</taxon>
    </lineage>
</organism>
<feature type="non-terminal residue" evidence="1">
    <location>
        <position position="78"/>
    </location>
</feature>
<accession>A0ABN7VB07</accession>